<dbReference type="Pfam" id="PF00132">
    <property type="entry name" value="Hexapep"/>
    <property type="match status" value="1"/>
</dbReference>
<dbReference type="InterPro" id="IPR001451">
    <property type="entry name" value="Hexapep"/>
</dbReference>
<accession>A0ABT1IU49</accession>
<reference evidence="1 2" key="1">
    <citation type="submission" date="2022-06" db="EMBL/GenBank/DDBJ databases">
        <title>Sequencing the genomes of 1000 actinobacteria strains.</title>
        <authorList>
            <person name="Klenk H.-P."/>
        </authorList>
    </citation>
    <scope>NUCLEOTIDE SEQUENCE [LARGE SCALE GENOMIC DNA]</scope>
    <source>
        <strain evidence="1 2">DSM 41656</strain>
    </source>
</reference>
<dbReference type="CDD" id="cd04645">
    <property type="entry name" value="LbH_gamma_CA_like"/>
    <property type="match status" value="1"/>
</dbReference>
<evidence type="ECO:0000313" key="2">
    <source>
        <dbReference type="Proteomes" id="UP001206483"/>
    </source>
</evidence>
<evidence type="ECO:0000313" key="1">
    <source>
        <dbReference type="EMBL" id="MCP2308663.1"/>
    </source>
</evidence>
<sequence length="175" mass="17809">MAEALIIGVGGLEPEVDPTAFVAPTAVVVGAVRLGPRASVWYQAVLRGDAETIAIGADSNIQDNCTVHADPTFPVRVGERVTVGHNAVLHGCTVEDDVLVGMGARVLNGARIGTGSLIAAGAVVPQGTEVPPGSLVAGVPAKVKRPLTDEERLAVKANADGYLLLAEAHAAIPRS</sequence>
<dbReference type="InterPro" id="IPR047324">
    <property type="entry name" value="LbH_gamma_CA-like"/>
</dbReference>
<keyword evidence="2" id="KW-1185">Reference proteome</keyword>
<dbReference type="Gene3D" id="2.160.10.10">
    <property type="entry name" value="Hexapeptide repeat proteins"/>
    <property type="match status" value="1"/>
</dbReference>
<dbReference type="PANTHER" id="PTHR13061">
    <property type="entry name" value="DYNACTIN SUBUNIT P25"/>
    <property type="match status" value="1"/>
</dbReference>
<dbReference type="SUPFAM" id="SSF51161">
    <property type="entry name" value="Trimeric LpxA-like enzymes"/>
    <property type="match status" value="1"/>
</dbReference>
<gene>
    <name evidence="1" type="ORF">FHR36_001787</name>
</gene>
<organism evidence="1 2">
    <name type="scientific">Kitasatospora paracochleata</name>
    <dbReference type="NCBI Taxonomy" id="58354"/>
    <lineage>
        <taxon>Bacteria</taxon>
        <taxon>Bacillati</taxon>
        <taxon>Actinomycetota</taxon>
        <taxon>Actinomycetes</taxon>
        <taxon>Kitasatosporales</taxon>
        <taxon>Streptomycetaceae</taxon>
        <taxon>Kitasatospora</taxon>
    </lineage>
</organism>
<comment type="caution">
    <text evidence="1">The sequence shown here is derived from an EMBL/GenBank/DDBJ whole genome shotgun (WGS) entry which is preliminary data.</text>
</comment>
<dbReference type="RefSeq" id="WP_253795470.1">
    <property type="nucleotide sequence ID" value="NZ_BAAAUB010000066.1"/>
</dbReference>
<dbReference type="EMBL" id="JAMZDX010000002">
    <property type="protein sequence ID" value="MCP2308663.1"/>
    <property type="molecule type" value="Genomic_DNA"/>
</dbReference>
<dbReference type="PANTHER" id="PTHR13061:SF29">
    <property type="entry name" value="GAMMA CARBONIC ANHYDRASE-LIKE 1, MITOCHONDRIAL-RELATED"/>
    <property type="match status" value="1"/>
</dbReference>
<name>A0ABT1IU49_9ACTN</name>
<dbReference type="InterPro" id="IPR050484">
    <property type="entry name" value="Transf_Hexapept/Carb_Anhydrase"/>
</dbReference>
<protein>
    <submittedName>
        <fullName evidence="1">Carbonic anhydrase/acetyltransferase-like protein (Isoleucine patch superfamily)</fullName>
    </submittedName>
</protein>
<dbReference type="Proteomes" id="UP001206483">
    <property type="component" value="Unassembled WGS sequence"/>
</dbReference>
<proteinExistence type="predicted"/>
<dbReference type="InterPro" id="IPR011004">
    <property type="entry name" value="Trimer_LpxA-like_sf"/>
</dbReference>